<keyword evidence="4" id="KW-1185">Reference proteome</keyword>
<feature type="transmembrane region" description="Helical" evidence="1">
    <location>
        <begin position="124"/>
        <end position="143"/>
    </location>
</feature>
<dbReference type="InterPro" id="IPR007492">
    <property type="entry name" value="LytTR_DNA-bd_dom"/>
</dbReference>
<dbReference type="STRING" id="279360.MB14_10715"/>
<feature type="transmembrane region" description="Helical" evidence="1">
    <location>
        <begin position="12"/>
        <end position="30"/>
    </location>
</feature>
<evidence type="ECO:0000256" key="1">
    <source>
        <dbReference type="SAM" id="Phobius"/>
    </source>
</evidence>
<organism evidence="3 4">
    <name type="scientific">Roseivirga ehrenbergii (strain DSM 102268 / JCM 13514 / KCTC 12282 / NCIMB 14502 / KMM 6017)</name>
    <dbReference type="NCBI Taxonomy" id="279360"/>
    <lineage>
        <taxon>Bacteria</taxon>
        <taxon>Pseudomonadati</taxon>
        <taxon>Bacteroidota</taxon>
        <taxon>Cytophagia</taxon>
        <taxon>Cytophagales</taxon>
        <taxon>Roseivirgaceae</taxon>
        <taxon>Roseivirga</taxon>
    </lineage>
</organism>
<keyword evidence="1" id="KW-1133">Transmembrane helix</keyword>
<gene>
    <name evidence="3" type="ORF">MB14_10715</name>
</gene>
<dbReference type="InterPro" id="IPR046947">
    <property type="entry name" value="LytR-like"/>
</dbReference>
<dbReference type="Proteomes" id="UP000075583">
    <property type="component" value="Unassembled WGS sequence"/>
</dbReference>
<evidence type="ECO:0000313" key="3">
    <source>
        <dbReference type="EMBL" id="KYG71776.1"/>
    </source>
</evidence>
<dbReference type="PANTHER" id="PTHR37299">
    <property type="entry name" value="TRANSCRIPTIONAL REGULATOR-RELATED"/>
    <property type="match status" value="1"/>
</dbReference>
<dbReference type="PANTHER" id="PTHR37299:SF1">
    <property type="entry name" value="STAGE 0 SPORULATION PROTEIN A HOMOLOG"/>
    <property type="match status" value="1"/>
</dbReference>
<comment type="caution">
    <text evidence="3">The sequence shown here is derived from an EMBL/GenBank/DDBJ whole genome shotgun (WGS) entry which is preliminary data.</text>
</comment>
<evidence type="ECO:0000313" key="4">
    <source>
        <dbReference type="Proteomes" id="UP000075583"/>
    </source>
</evidence>
<dbReference type="GO" id="GO:0000156">
    <property type="term" value="F:phosphorelay response regulator activity"/>
    <property type="evidence" value="ECO:0007669"/>
    <property type="project" value="InterPro"/>
</dbReference>
<keyword evidence="1" id="KW-0472">Membrane</keyword>
<dbReference type="RefSeq" id="WP_062593833.1">
    <property type="nucleotide sequence ID" value="NZ_LQZQ01000050.1"/>
</dbReference>
<dbReference type="SMART" id="SM00850">
    <property type="entry name" value="LytTR"/>
    <property type="match status" value="1"/>
</dbReference>
<feature type="domain" description="HTH LytTR-type" evidence="2">
    <location>
        <begin position="167"/>
        <end position="271"/>
    </location>
</feature>
<feature type="transmembrane region" description="Helical" evidence="1">
    <location>
        <begin position="82"/>
        <end position="104"/>
    </location>
</feature>
<keyword evidence="1" id="KW-0812">Transmembrane</keyword>
<dbReference type="EMBL" id="LQZQ01000050">
    <property type="protein sequence ID" value="KYG71776.1"/>
    <property type="molecule type" value="Genomic_DNA"/>
</dbReference>
<feature type="transmembrane region" description="Helical" evidence="1">
    <location>
        <begin position="50"/>
        <end position="70"/>
    </location>
</feature>
<dbReference type="GO" id="GO:0003677">
    <property type="term" value="F:DNA binding"/>
    <property type="evidence" value="ECO:0007669"/>
    <property type="project" value="InterPro"/>
</dbReference>
<dbReference type="PROSITE" id="PS50930">
    <property type="entry name" value="HTH_LYTTR"/>
    <property type="match status" value="1"/>
</dbReference>
<sequence length="278" mass="31186">MIRTFSKHIQQNTKLYLGFGVLTLVLLVGLGQDFIESELQDYSFYINESLLFNSFWVLFLPLSFSQLKGLSAFRTEKTFKSLSIIIGSIILASAIHFLLFPLIVNLVSAQFFSHTYGFSRTLSYALSEHLYAGLAIYSLVAVYHYSRMAATPAVPETLESPTYTKTISVSLANETSLLNVSEIQTIEAASPYVKLITSKGNFLQSETLKSMAEKLDPSVFVRIHKSTIINMNEVVSYKSRLNGDYDIMLNNGSSTRMSRNYSQTFKALLNTPQVSLKN</sequence>
<protein>
    <recommendedName>
        <fullName evidence="2">HTH LytTR-type domain-containing protein</fullName>
    </recommendedName>
</protein>
<reference evidence="3" key="1">
    <citation type="submission" date="2016-01" db="EMBL/GenBank/DDBJ databases">
        <title>Genome sequencing of Roseivirga ehrenbergii KMM 6017.</title>
        <authorList>
            <person name="Selvaratnam C."/>
            <person name="Thevarajoo S."/>
            <person name="Goh K.M."/>
            <person name="Ee R."/>
            <person name="Chan K.-G."/>
            <person name="Chong C.S."/>
        </authorList>
    </citation>
    <scope>NUCLEOTIDE SEQUENCE [LARGE SCALE GENOMIC DNA]</scope>
    <source>
        <strain evidence="3">KMM 6017</strain>
    </source>
</reference>
<dbReference type="Gene3D" id="2.40.50.1020">
    <property type="entry name" value="LytTr DNA-binding domain"/>
    <property type="match status" value="1"/>
</dbReference>
<name>A0A150WZC6_ROSEK</name>
<dbReference type="AlphaFoldDB" id="A0A150WZC6"/>
<dbReference type="OrthoDB" id="1116942at2"/>
<accession>A0A150WZC6</accession>
<dbReference type="Pfam" id="PF04397">
    <property type="entry name" value="LytTR"/>
    <property type="match status" value="1"/>
</dbReference>
<evidence type="ECO:0000259" key="2">
    <source>
        <dbReference type="PROSITE" id="PS50930"/>
    </source>
</evidence>
<proteinExistence type="predicted"/>